<dbReference type="GO" id="GO:0017108">
    <property type="term" value="F:5'-flap endonuclease activity"/>
    <property type="evidence" value="ECO:0007669"/>
    <property type="project" value="TreeGrafter"/>
</dbReference>
<accession>A0A9X0D5G0</accession>
<dbReference type="Gene3D" id="3.40.1440.10">
    <property type="entry name" value="GIY-YIG endonuclease"/>
    <property type="match status" value="1"/>
</dbReference>
<dbReference type="Proteomes" id="UP001163046">
    <property type="component" value="Unassembled WGS sequence"/>
</dbReference>
<dbReference type="Gene3D" id="3.30.40.10">
    <property type="entry name" value="Zinc/RING finger domain, C3HC4 (zinc finger)"/>
    <property type="match status" value="1"/>
</dbReference>
<sequence>MAGVQKGGANKTSGRGPWEMILIIHGFPSDIIALQFEWAWQNPGRSRRLRHVVNKRSKENSIQFCFRVLSAMLNVGPWNRLPLTIRWLKQEYKMEFAIEQQPPIHMPIVYGPLNKRKPKKGKNGGSEELRDVNNTYYKCVECSKKIKDADDCLTCISVSCPLKAHLICLAKRFLLDSGEGSFLIPVQGDCPSCYHTFLWRDLLKHRNQTEETTGGDSNSDIPHWAEELQH</sequence>
<dbReference type="GO" id="GO:0008821">
    <property type="term" value="F:crossover junction DNA endonuclease activity"/>
    <property type="evidence" value="ECO:0007669"/>
    <property type="project" value="TreeGrafter"/>
</dbReference>
<dbReference type="PANTHER" id="PTHR20208:SF10">
    <property type="entry name" value="STRUCTURE-SPECIFIC ENDONUCLEASE SUBUNIT SLX1"/>
    <property type="match status" value="1"/>
</dbReference>
<dbReference type="AlphaFoldDB" id="A0A9X0D5G0"/>
<evidence type="ECO:0000313" key="3">
    <source>
        <dbReference type="Proteomes" id="UP001163046"/>
    </source>
</evidence>
<keyword evidence="2" id="KW-0378">Hydrolase</keyword>
<dbReference type="InterPro" id="IPR013083">
    <property type="entry name" value="Znf_RING/FYVE/PHD"/>
</dbReference>
<dbReference type="PANTHER" id="PTHR20208">
    <property type="entry name" value="STRUCTURE-SPECIFIC ENDONUCLEASE SUBUNIT SLX1"/>
    <property type="match status" value="1"/>
</dbReference>
<dbReference type="EMBL" id="MU825874">
    <property type="protein sequence ID" value="KAJ7387191.1"/>
    <property type="molecule type" value="Genomic_DNA"/>
</dbReference>
<evidence type="ECO:0000259" key="1">
    <source>
        <dbReference type="Pfam" id="PF21202"/>
    </source>
</evidence>
<keyword evidence="2" id="KW-0255">Endonuclease</keyword>
<keyword evidence="3" id="KW-1185">Reference proteome</keyword>
<name>A0A9X0D5G0_9CNID</name>
<protein>
    <submittedName>
        <fullName evidence="2">Structure-specific endonuclease subunit SLX1</fullName>
    </submittedName>
</protein>
<dbReference type="InterPro" id="IPR035901">
    <property type="entry name" value="GIY-YIG_endonuc_sf"/>
</dbReference>
<feature type="domain" description="Structure-specific endonuclease subunit SLX1 C-terminal" evidence="1">
    <location>
        <begin position="138"/>
        <end position="202"/>
    </location>
</feature>
<dbReference type="GO" id="GO:0000724">
    <property type="term" value="P:double-strand break repair via homologous recombination"/>
    <property type="evidence" value="ECO:0007669"/>
    <property type="project" value="TreeGrafter"/>
</dbReference>
<dbReference type="GO" id="GO:0033557">
    <property type="term" value="C:Slx1-Slx4 complex"/>
    <property type="evidence" value="ECO:0007669"/>
    <property type="project" value="TreeGrafter"/>
</dbReference>
<dbReference type="InterPro" id="IPR050381">
    <property type="entry name" value="SLX1_endonuclease"/>
</dbReference>
<gene>
    <name evidence="2" type="primary">SLX1A</name>
    <name evidence="2" type="ORF">OS493_004160</name>
</gene>
<dbReference type="OrthoDB" id="24645at2759"/>
<comment type="caution">
    <text evidence="2">The sequence shown here is derived from an EMBL/GenBank/DDBJ whole genome shotgun (WGS) entry which is preliminary data.</text>
</comment>
<reference evidence="2" key="1">
    <citation type="submission" date="2023-01" db="EMBL/GenBank/DDBJ databases">
        <title>Genome assembly of the deep-sea coral Lophelia pertusa.</title>
        <authorList>
            <person name="Herrera S."/>
            <person name="Cordes E."/>
        </authorList>
    </citation>
    <scope>NUCLEOTIDE SEQUENCE</scope>
    <source>
        <strain evidence="2">USNM1676648</strain>
        <tissue evidence="2">Polyp</tissue>
    </source>
</reference>
<evidence type="ECO:0000313" key="2">
    <source>
        <dbReference type="EMBL" id="KAJ7387191.1"/>
    </source>
</evidence>
<proteinExistence type="predicted"/>
<dbReference type="InterPro" id="IPR048749">
    <property type="entry name" value="SLX1_C"/>
</dbReference>
<keyword evidence="2" id="KW-0540">Nuclease</keyword>
<dbReference type="Pfam" id="PF21202">
    <property type="entry name" value="SLX1_C"/>
    <property type="match status" value="1"/>
</dbReference>
<organism evidence="2 3">
    <name type="scientific">Desmophyllum pertusum</name>
    <dbReference type="NCBI Taxonomy" id="174260"/>
    <lineage>
        <taxon>Eukaryota</taxon>
        <taxon>Metazoa</taxon>
        <taxon>Cnidaria</taxon>
        <taxon>Anthozoa</taxon>
        <taxon>Hexacorallia</taxon>
        <taxon>Scleractinia</taxon>
        <taxon>Caryophylliina</taxon>
        <taxon>Caryophylliidae</taxon>
        <taxon>Desmophyllum</taxon>
    </lineage>
</organism>